<evidence type="ECO:0000313" key="7">
    <source>
        <dbReference type="Proteomes" id="UP000708148"/>
    </source>
</evidence>
<name>A0A8S1J3G3_9CHLO</name>
<protein>
    <submittedName>
        <fullName evidence="6">Uncharacterized protein</fullName>
    </submittedName>
</protein>
<dbReference type="OrthoDB" id="5592979at2759"/>
<feature type="region of interest" description="Disordered" evidence="5">
    <location>
        <begin position="1"/>
        <end position="27"/>
    </location>
</feature>
<dbReference type="AlphaFoldDB" id="A0A8S1J3G3"/>
<dbReference type="Gene3D" id="1.10.287.1060">
    <property type="entry name" value="ESAT-6-like"/>
    <property type="match status" value="1"/>
</dbReference>
<evidence type="ECO:0000256" key="2">
    <source>
        <dbReference type="ARBA" id="ARBA00006190"/>
    </source>
</evidence>
<dbReference type="GO" id="GO:0005771">
    <property type="term" value="C:multivesicular body"/>
    <property type="evidence" value="ECO:0007669"/>
    <property type="project" value="TreeGrafter"/>
</dbReference>
<keyword evidence="7" id="KW-1185">Reference proteome</keyword>
<dbReference type="PANTHER" id="PTHR22761:SF10">
    <property type="entry name" value="GH13992P"/>
    <property type="match status" value="1"/>
</dbReference>
<keyword evidence="3" id="KW-0967">Endosome</keyword>
<feature type="coiled-coil region" evidence="4">
    <location>
        <begin position="29"/>
        <end position="110"/>
    </location>
</feature>
<dbReference type="EMBL" id="CAJHUC010001702">
    <property type="protein sequence ID" value="CAD7702079.1"/>
    <property type="molecule type" value="Genomic_DNA"/>
</dbReference>
<evidence type="ECO:0000256" key="1">
    <source>
        <dbReference type="ARBA" id="ARBA00004177"/>
    </source>
</evidence>
<organism evidence="6 7">
    <name type="scientific">Ostreobium quekettii</name>
    <dbReference type="NCBI Taxonomy" id="121088"/>
    <lineage>
        <taxon>Eukaryota</taxon>
        <taxon>Viridiplantae</taxon>
        <taxon>Chlorophyta</taxon>
        <taxon>core chlorophytes</taxon>
        <taxon>Ulvophyceae</taxon>
        <taxon>TCBD clade</taxon>
        <taxon>Bryopsidales</taxon>
        <taxon>Ostreobineae</taxon>
        <taxon>Ostreobiaceae</taxon>
        <taxon>Ostreobium</taxon>
    </lineage>
</organism>
<keyword evidence="4" id="KW-0175">Coiled coil</keyword>
<feature type="compositionally biased region" description="Basic and acidic residues" evidence="5">
    <location>
        <begin position="18"/>
        <end position="27"/>
    </location>
</feature>
<evidence type="ECO:0000256" key="4">
    <source>
        <dbReference type="SAM" id="Coils"/>
    </source>
</evidence>
<comment type="subcellular location">
    <subcellularLocation>
        <location evidence="1">Endosome</location>
    </subcellularLocation>
</comment>
<dbReference type="InterPro" id="IPR005024">
    <property type="entry name" value="Snf7_fam"/>
</dbReference>
<dbReference type="Proteomes" id="UP000708148">
    <property type="component" value="Unassembled WGS sequence"/>
</dbReference>
<proteinExistence type="inferred from homology"/>
<dbReference type="Pfam" id="PF03357">
    <property type="entry name" value="Snf7"/>
    <property type="match status" value="1"/>
</dbReference>
<gene>
    <name evidence="6" type="ORF">OSTQU699_LOCUS7436</name>
</gene>
<sequence>MGFRKMLGIKGGSSSKPPFEETKKTKAAAEKTINAIGDLNENEERLEKKRALLEKKMGEELQRAKEYSQQKKKSQALTALKKKKMYEAQLEQTNNLILRLNEQKLMLEGQSTTADVLKSMHTAATAAKQTMQELDINDVDDLVSKIQDQNDEMAQVQEALAQPTGMMNELDDDELLGELDGLEAELLDEELMAPAHVPAAQAPAAEASTSEYAAGLPAAPVGAAAAPAKATNQVEEELAALEAELAA</sequence>
<dbReference type="GO" id="GO:0032511">
    <property type="term" value="P:late endosome to vacuole transport via multivesicular body sorting pathway"/>
    <property type="evidence" value="ECO:0007669"/>
    <property type="project" value="TreeGrafter"/>
</dbReference>
<accession>A0A8S1J3G3</accession>
<evidence type="ECO:0000313" key="6">
    <source>
        <dbReference type="EMBL" id="CAD7702079.1"/>
    </source>
</evidence>
<reference evidence="6" key="1">
    <citation type="submission" date="2020-12" db="EMBL/GenBank/DDBJ databases">
        <authorList>
            <person name="Iha C."/>
        </authorList>
    </citation>
    <scope>NUCLEOTIDE SEQUENCE</scope>
</reference>
<evidence type="ECO:0000256" key="5">
    <source>
        <dbReference type="SAM" id="MobiDB-lite"/>
    </source>
</evidence>
<dbReference type="GO" id="GO:0000815">
    <property type="term" value="C:ESCRT III complex"/>
    <property type="evidence" value="ECO:0007669"/>
    <property type="project" value="TreeGrafter"/>
</dbReference>
<comment type="similarity">
    <text evidence="2">Belongs to the SNF7 family.</text>
</comment>
<dbReference type="PANTHER" id="PTHR22761">
    <property type="entry name" value="CHARGED MULTIVESICULAR BODY PROTEIN"/>
    <property type="match status" value="1"/>
</dbReference>
<evidence type="ECO:0000256" key="3">
    <source>
        <dbReference type="ARBA" id="ARBA00022753"/>
    </source>
</evidence>
<dbReference type="GO" id="GO:0006900">
    <property type="term" value="P:vesicle budding from membrane"/>
    <property type="evidence" value="ECO:0007669"/>
    <property type="project" value="TreeGrafter"/>
</dbReference>
<comment type="caution">
    <text evidence="6">The sequence shown here is derived from an EMBL/GenBank/DDBJ whole genome shotgun (WGS) entry which is preliminary data.</text>
</comment>
<dbReference type="GO" id="GO:0009898">
    <property type="term" value="C:cytoplasmic side of plasma membrane"/>
    <property type="evidence" value="ECO:0007669"/>
    <property type="project" value="TreeGrafter"/>
</dbReference>